<proteinExistence type="predicted"/>
<evidence type="ECO:0000313" key="1">
    <source>
        <dbReference type="EMBL" id="WTT14275.1"/>
    </source>
</evidence>
<protein>
    <submittedName>
        <fullName evidence="1">Uncharacterized protein</fullName>
    </submittedName>
</protein>
<dbReference type="EMBL" id="CP108222">
    <property type="protein sequence ID" value="WTT14275.1"/>
    <property type="molecule type" value="Genomic_DNA"/>
</dbReference>
<organism evidence="1">
    <name type="scientific">Streptomyces sp. NBC_00093</name>
    <dbReference type="NCBI Taxonomy" id="2975649"/>
    <lineage>
        <taxon>Bacteria</taxon>
        <taxon>Bacillati</taxon>
        <taxon>Actinomycetota</taxon>
        <taxon>Actinomycetes</taxon>
        <taxon>Kitasatosporales</taxon>
        <taxon>Streptomycetaceae</taxon>
        <taxon>Streptomyces</taxon>
    </lineage>
</organism>
<gene>
    <name evidence="1" type="ORF">OHA22_01485</name>
</gene>
<accession>A0AAU1ZS42</accession>
<name>A0AAU1ZS42_9ACTN</name>
<sequence length="275" mass="29667">MTSFRDRVMLELSVPAAFGALLLPAGDPDRQLIRTMLAATYDLSAVRIDRVRDVTVGELELQHPLFATDRKTGTWTQTVPSFARTELALDGTTSRNPVWIDILARLRVTVVAEIDPAGAESVVSEAADSFSTLDEFRRQFPFIDLDAFMAEHGISTVEQLRDAFQYLLTTVRIRAAEPFDPDDPGNAYTLNVALAALAVDPFDVAEGLRAAQLVRETSRELTGAPQHAIPAECTAAYAVAVVFAEEGPGESGITSAAVQRLFAGAGVAALFLNTN</sequence>
<dbReference type="AlphaFoldDB" id="A0AAU1ZS42"/>
<reference evidence="1" key="1">
    <citation type="submission" date="2022-10" db="EMBL/GenBank/DDBJ databases">
        <title>The complete genomes of actinobacterial strains from the NBC collection.</title>
        <authorList>
            <person name="Joergensen T.S."/>
            <person name="Alvarez Arevalo M."/>
            <person name="Sterndorff E.B."/>
            <person name="Faurdal D."/>
            <person name="Vuksanovic O."/>
            <person name="Mourched A.-S."/>
            <person name="Charusanti P."/>
            <person name="Shaw S."/>
            <person name="Blin K."/>
            <person name="Weber T."/>
        </authorList>
    </citation>
    <scope>NUCLEOTIDE SEQUENCE</scope>
    <source>
        <strain evidence="1">NBC_00093</strain>
    </source>
</reference>